<protein>
    <submittedName>
        <fullName evidence="4">AAA family ATPase</fullName>
    </submittedName>
</protein>
<dbReference type="SUPFAM" id="SSF48452">
    <property type="entry name" value="TPR-like"/>
    <property type="match status" value="2"/>
</dbReference>
<evidence type="ECO:0000313" key="5">
    <source>
        <dbReference type="Proteomes" id="UP001595528"/>
    </source>
</evidence>
<dbReference type="SUPFAM" id="SSF55073">
    <property type="entry name" value="Nucleotide cyclase"/>
    <property type="match status" value="1"/>
</dbReference>
<reference evidence="5" key="1">
    <citation type="journal article" date="2019" name="Int. J. Syst. Evol. Microbiol.">
        <title>The Global Catalogue of Microorganisms (GCM) 10K type strain sequencing project: providing services to taxonomists for standard genome sequencing and annotation.</title>
        <authorList>
            <consortium name="The Broad Institute Genomics Platform"/>
            <consortium name="The Broad Institute Genome Sequencing Center for Infectious Disease"/>
            <person name="Wu L."/>
            <person name="Ma J."/>
        </authorList>
    </citation>
    <scope>NUCLEOTIDE SEQUENCE [LARGE SCALE GENOMIC DNA]</scope>
    <source>
        <strain evidence="5">KCTC 42964</strain>
    </source>
</reference>
<dbReference type="PROSITE" id="PS50125">
    <property type="entry name" value="GUANYLATE_CYCLASE_2"/>
    <property type="match status" value="1"/>
</dbReference>
<dbReference type="Pfam" id="PF13191">
    <property type="entry name" value="AAA_16"/>
    <property type="match status" value="1"/>
</dbReference>
<dbReference type="SMART" id="SM00044">
    <property type="entry name" value="CYCc"/>
    <property type="match status" value="1"/>
</dbReference>
<gene>
    <name evidence="4" type="ORF">ACFOGJ_12160</name>
</gene>
<evidence type="ECO:0000256" key="1">
    <source>
        <dbReference type="ARBA" id="ARBA00022741"/>
    </source>
</evidence>
<dbReference type="InterPro" id="IPR001054">
    <property type="entry name" value="A/G_cyclase"/>
</dbReference>
<dbReference type="InterPro" id="IPR011990">
    <property type="entry name" value="TPR-like_helical_dom_sf"/>
</dbReference>
<dbReference type="EMBL" id="JBHRTR010000027">
    <property type="protein sequence ID" value="MFC3227992.1"/>
    <property type="molecule type" value="Genomic_DNA"/>
</dbReference>
<evidence type="ECO:0000256" key="2">
    <source>
        <dbReference type="ARBA" id="ARBA00022840"/>
    </source>
</evidence>
<dbReference type="InterPro" id="IPR041664">
    <property type="entry name" value="AAA_16"/>
</dbReference>
<accession>A0ABV7L080</accession>
<dbReference type="InterPro" id="IPR029787">
    <property type="entry name" value="Nucleotide_cyclase"/>
</dbReference>
<dbReference type="Proteomes" id="UP001595528">
    <property type="component" value="Unassembled WGS sequence"/>
</dbReference>
<dbReference type="SUPFAM" id="SSF52540">
    <property type="entry name" value="P-loop containing nucleoside triphosphate hydrolases"/>
    <property type="match status" value="1"/>
</dbReference>
<name>A0ABV7L080_9PROT</name>
<feature type="non-terminal residue" evidence="4">
    <location>
        <position position="1"/>
    </location>
</feature>
<keyword evidence="2" id="KW-0067">ATP-binding</keyword>
<sequence>GAATAGEPARPERRQLTVLSCGLDGLAALSTRLDPEDLQEVTAACHRRCAEIVERHMGHVAHYGGDGILAYFGYAQANEYDAERAVRAGLELAAALPALVLPPRTPGVDVSLAARIGVATGLVVIGDRTARGPAPEQAVIGATPNLAARLQALAMPGAVVISAETRSLTAGLFNYRDLGAVALPGFAAAVPAWQVLGESDAESRFEALRATTTPLVGREEEVGLLQRRWQQARAGEGGVVLLSGEPGIGKSRIAESLIAQLAGQPHTLLRWLCTPHHQDSALFPAITQLERAAGFQREDSAAQRLDKLEALLATASDDPRGAAPLLADLLSVPADGRYPASDLTPQKRKEKTQQALLAMVEGLAARRPLLMLCEDVHWIDPTTREVLDLLVDRVATLRILLVVTFRPEFKAPWIGLPQVTLLSLSRLPPRRRVEMIGHLTRGKMLPADIVDQISSRTDGVPLFIEELTKAVVESDLLVESGGQYVATAATAPQAIPASLQESLLARLDRLASTRAVAQTAAALGRTFTHETVSAVATMPQAELETALAQLVHAELIYRRGSPPHAEYSFKHALVQEAAYGTMLRSQRQDLHAHIAAILAERFPEMRESDPETLAYHFTQGGRIAEAVPLWAAAGQHAASRTAHAEAAAHLQTALELLRQLPEDPARAGTELQLLIGLVVSLGASRGYASPEAGRALAEARAICDAMGNVAELYAVYHGIWAFLLIAGDLDGAEDMARRCMAIGEETGLAEQRIEGEGALGYILFAKGDLAAARRHLEHAAALYASHDGARLPMLGTQDSLVHILSSLLMVLLATGDDDGAIRVVNDLARHARALGRPFDLAFGLSWLAFYELLRGSYPQALSIAEEALSICREHGYPLYELVTASLRAHALGHLGKAEQVLPVAQSAIPAFRGLGMMHFTCFYLGEVAGLQLNLGNLSEARRNIDEAIAASHRYGDRYFLPALHRRRAEILARDPDAGPDQVAAALDEAIAIAEAQGAAGFARRAAALRRPAPAAG</sequence>
<dbReference type="Pfam" id="PF00211">
    <property type="entry name" value="Guanylate_cyc"/>
    <property type="match status" value="1"/>
</dbReference>
<keyword evidence="1" id="KW-0547">Nucleotide-binding</keyword>
<keyword evidence="5" id="KW-1185">Reference proteome</keyword>
<dbReference type="PANTHER" id="PTHR16305">
    <property type="entry name" value="TESTICULAR SOLUBLE ADENYLYL CYCLASE"/>
    <property type="match status" value="1"/>
</dbReference>
<evidence type="ECO:0000259" key="3">
    <source>
        <dbReference type="PROSITE" id="PS50125"/>
    </source>
</evidence>
<dbReference type="InterPro" id="IPR027417">
    <property type="entry name" value="P-loop_NTPase"/>
</dbReference>
<evidence type="ECO:0000313" key="4">
    <source>
        <dbReference type="EMBL" id="MFC3227992.1"/>
    </source>
</evidence>
<dbReference type="CDD" id="cd07302">
    <property type="entry name" value="CHD"/>
    <property type="match status" value="1"/>
</dbReference>
<comment type="caution">
    <text evidence="4">The sequence shown here is derived from an EMBL/GenBank/DDBJ whole genome shotgun (WGS) entry which is preliminary data.</text>
</comment>
<dbReference type="Gene3D" id="1.25.40.10">
    <property type="entry name" value="Tetratricopeptide repeat domain"/>
    <property type="match status" value="2"/>
</dbReference>
<feature type="domain" description="Guanylate cyclase" evidence="3">
    <location>
        <begin position="17"/>
        <end position="151"/>
    </location>
</feature>
<organism evidence="4 5">
    <name type="scientific">Marinibaculum pumilum</name>
    <dbReference type="NCBI Taxonomy" id="1766165"/>
    <lineage>
        <taxon>Bacteria</taxon>
        <taxon>Pseudomonadati</taxon>
        <taxon>Pseudomonadota</taxon>
        <taxon>Alphaproteobacteria</taxon>
        <taxon>Rhodospirillales</taxon>
        <taxon>Rhodospirillaceae</taxon>
        <taxon>Marinibaculum</taxon>
    </lineage>
</organism>
<proteinExistence type="predicted"/>
<dbReference type="Gene3D" id="3.30.70.1230">
    <property type="entry name" value="Nucleotide cyclase"/>
    <property type="match status" value="1"/>
</dbReference>
<dbReference type="Gene3D" id="3.40.50.300">
    <property type="entry name" value="P-loop containing nucleotide triphosphate hydrolases"/>
    <property type="match status" value="1"/>
</dbReference>
<dbReference type="RefSeq" id="WP_379900677.1">
    <property type="nucleotide sequence ID" value="NZ_JBHRTR010000027.1"/>
</dbReference>
<dbReference type="PANTHER" id="PTHR16305:SF28">
    <property type="entry name" value="GUANYLATE CYCLASE DOMAIN-CONTAINING PROTEIN"/>
    <property type="match status" value="1"/>
</dbReference>